<reference evidence="1 2" key="1">
    <citation type="journal article" date="2017" name="Front. Genet.">
        <title>Draft sequencing of the heterozygous diploid genome of Satsuma (Citrus unshiu Marc.) using a hybrid assembly approach.</title>
        <authorList>
            <person name="Shimizu T."/>
            <person name="Tanizawa Y."/>
            <person name="Mochizuki T."/>
            <person name="Nagasaki H."/>
            <person name="Yoshioka T."/>
            <person name="Toyoda A."/>
            <person name="Fujiyama A."/>
            <person name="Kaminuma E."/>
            <person name="Nakamura Y."/>
        </authorList>
    </citation>
    <scope>NUCLEOTIDE SEQUENCE [LARGE SCALE GENOMIC DNA]</scope>
    <source>
        <strain evidence="2">cv. Miyagawa wase</strain>
    </source>
</reference>
<sequence>MICFRKKYSIKDGKSIFPAFDHASELGMMVDLQDVLQRFTFNNPCTLVLGLDTNYLSVEFPEVANAYASELGEPAKMTSDWRREEA</sequence>
<gene>
    <name evidence="1" type="ORF">CUMW_266650</name>
</gene>
<keyword evidence="2" id="KW-1185">Reference proteome</keyword>
<name>A0A2H5QWS3_CITUN</name>
<evidence type="ECO:0000313" key="1">
    <source>
        <dbReference type="EMBL" id="GAY68755.1"/>
    </source>
</evidence>
<dbReference type="AlphaFoldDB" id="A0A2H5QWS3"/>
<protein>
    <submittedName>
        <fullName evidence="1">Uncharacterized protein</fullName>
    </submittedName>
</protein>
<dbReference type="EMBL" id="BDQV01000969">
    <property type="protein sequence ID" value="GAY68755.1"/>
    <property type="molecule type" value="Genomic_DNA"/>
</dbReference>
<dbReference type="STRING" id="55188.A0A2H5QWS3"/>
<accession>A0A2H5QWS3</accession>
<proteinExistence type="predicted"/>
<evidence type="ECO:0000313" key="2">
    <source>
        <dbReference type="Proteomes" id="UP000236630"/>
    </source>
</evidence>
<comment type="caution">
    <text evidence="1">The sequence shown here is derived from an EMBL/GenBank/DDBJ whole genome shotgun (WGS) entry which is preliminary data.</text>
</comment>
<organism evidence="1 2">
    <name type="scientific">Citrus unshiu</name>
    <name type="common">Satsuma mandarin</name>
    <name type="synonym">Citrus nobilis var. unshiu</name>
    <dbReference type="NCBI Taxonomy" id="55188"/>
    <lineage>
        <taxon>Eukaryota</taxon>
        <taxon>Viridiplantae</taxon>
        <taxon>Streptophyta</taxon>
        <taxon>Embryophyta</taxon>
        <taxon>Tracheophyta</taxon>
        <taxon>Spermatophyta</taxon>
        <taxon>Magnoliopsida</taxon>
        <taxon>eudicotyledons</taxon>
        <taxon>Gunneridae</taxon>
        <taxon>Pentapetalae</taxon>
        <taxon>rosids</taxon>
        <taxon>malvids</taxon>
        <taxon>Sapindales</taxon>
        <taxon>Rutaceae</taxon>
        <taxon>Aurantioideae</taxon>
        <taxon>Citrus</taxon>
    </lineage>
</organism>
<dbReference type="Proteomes" id="UP000236630">
    <property type="component" value="Unassembled WGS sequence"/>
</dbReference>